<feature type="domain" description="Fucosyltransferase C-terminal" evidence="14">
    <location>
        <begin position="245"/>
        <end position="389"/>
    </location>
</feature>
<evidence type="ECO:0000256" key="12">
    <source>
        <dbReference type="RuleBase" id="RU003832"/>
    </source>
</evidence>
<evidence type="ECO:0000259" key="14">
    <source>
        <dbReference type="Pfam" id="PF00852"/>
    </source>
</evidence>
<reference evidence="15 16" key="1">
    <citation type="journal article" date="2020" name="Cell">
        <title>Large-Scale Comparative Analyses of Tick Genomes Elucidate Their Genetic Diversity and Vector Capacities.</title>
        <authorList>
            <consortium name="Tick Genome and Microbiome Consortium (TIGMIC)"/>
            <person name="Jia N."/>
            <person name="Wang J."/>
            <person name="Shi W."/>
            <person name="Du L."/>
            <person name="Sun Y."/>
            <person name="Zhan W."/>
            <person name="Jiang J.F."/>
            <person name="Wang Q."/>
            <person name="Zhang B."/>
            <person name="Ji P."/>
            <person name="Bell-Sakyi L."/>
            <person name="Cui X.M."/>
            <person name="Yuan T.T."/>
            <person name="Jiang B.G."/>
            <person name="Yang W.F."/>
            <person name="Lam T.T."/>
            <person name="Chang Q.C."/>
            <person name="Ding S.J."/>
            <person name="Wang X.J."/>
            <person name="Zhu J.G."/>
            <person name="Ruan X.D."/>
            <person name="Zhao L."/>
            <person name="Wei J.T."/>
            <person name="Ye R.Z."/>
            <person name="Que T.C."/>
            <person name="Du C.H."/>
            <person name="Zhou Y.H."/>
            <person name="Cheng J.X."/>
            <person name="Dai P.F."/>
            <person name="Guo W.B."/>
            <person name="Han X.H."/>
            <person name="Huang E.J."/>
            <person name="Li L.F."/>
            <person name="Wei W."/>
            <person name="Gao Y.C."/>
            <person name="Liu J.Z."/>
            <person name="Shao H.Z."/>
            <person name="Wang X."/>
            <person name="Wang C.C."/>
            <person name="Yang T.C."/>
            <person name="Huo Q.B."/>
            <person name="Li W."/>
            <person name="Chen H.Y."/>
            <person name="Chen S.E."/>
            <person name="Zhou L.G."/>
            <person name="Ni X.B."/>
            <person name="Tian J.H."/>
            <person name="Sheng Y."/>
            <person name="Liu T."/>
            <person name="Pan Y.S."/>
            <person name="Xia L.Y."/>
            <person name="Li J."/>
            <person name="Zhao F."/>
            <person name="Cao W.C."/>
        </authorList>
    </citation>
    <scope>NUCLEOTIDE SEQUENCE [LARGE SCALE GENOMIC DNA]</scope>
    <source>
        <strain evidence="15">HaeL-2018</strain>
    </source>
</reference>
<evidence type="ECO:0000256" key="11">
    <source>
        <dbReference type="ARBA" id="ARBA00023180"/>
    </source>
</evidence>
<keyword evidence="11" id="KW-0325">Glycoprotein</keyword>
<dbReference type="SUPFAM" id="SSF53756">
    <property type="entry name" value="UDP-Glycosyltransferase/glycogen phosphorylase"/>
    <property type="match status" value="1"/>
</dbReference>
<evidence type="ECO:0000256" key="13">
    <source>
        <dbReference type="SAM" id="MobiDB-lite"/>
    </source>
</evidence>
<sequence>MSRRQHYHQQRIQYNRMPALHPSLEVTVPRWFRRRWKTRRRCEGLVRPNVSGRSVQRMPNCVLARPRTSGRSVQRMPNFALARPRTCGRSVQRMPSCVLARPSASGRSVQRMPNCVLARPSASGRSVQRMPNCALARPRTSGRSVQRMPNFALARPRRGVSIEPRTRPKKRNDNASVRRRRAMKAGVKTPLAIVNGEWTFPKPFEPVNVPRGRGSDSDIVHPSGTIVERYVTQNFEYQKTRNIWRRNSRMAVWAVSHCGAESRRDHYVKQLRKYVRADVYGRCGHRKCTKANATRCYEKFAKKYFFYLSFENSIGRDYVTEKLFNVLEHDIIPVLLGGANYTAIAPPDSFIDALSFRSPIHLAKYLKRVAGDFQLYAKYMRWKNRRRVDRDRGLLRPLQQAAQPIFPADDGSGRLVPLVQYIVPLLVLEFYQVK</sequence>
<comment type="similarity">
    <text evidence="3 12">Belongs to the glycosyltransferase 10 family.</text>
</comment>
<evidence type="ECO:0000256" key="1">
    <source>
        <dbReference type="ARBA" id="ARBA00004447"/>
    </source>
</evidence>
<evidence type="ECO:0000256" key="3">
    <source>
        <dbReference type="ARBA" id="ARBA00008919"/>
    </source>
</evidence>
<keyword evidence="10" id="KW-0472">Membrane</keyword>
<evidence type="ECO:0000256" key="9">
    <source>
        <dbReference type="ARBA" id="ARBA00023034"/>
    </source>
</evidence>
<dbReference type="AlphaFoldDB" id="A0A9J6FNL0"/>
<dbReference type="PANTHER" id="PTHR48438">
    <property type="entry name" value="ALPHA-(1,3)-FUCOSYLTRANSFERASE C-RELATED"/>
    <property type="match status" value="1"/>
</dbReference>
<organism evidence="15 16">
    <name type="scientific">Haemaphysalis longicornis</name>
    <name type="common">Bush tick</name>
    <dbReference type="NCBI Taxonomy" id="44386"/>
    <lineage>
        <taxon>Eukaryota</taxon>
        <taxon>Metazoa</taxon>
        <taxon>Ecdysozoa</taxon>
        <taxon>Arthropoda</taxon>
        <taxon>Chelicerata</taxon>
        <taxon>Arachnida</taxon>
        <taxon>Acari</taxon>
        <taxon>Parasitiformes</taxon>
        <taxon>Ixodida</taxon>
        <taxon>Ixodoidea</taxon>
        <taxon>Ixodidae</taxon>
        <taxon>Haemaphysalinae</taxon>
        <taxon>Haemaphysalis</taxon>
    </lineage>
</organism>
<dbReference type="EC" id="2.4.1.-" evidence="12"/>
<protein>
    <recommendedName>
        <fullName evidence="12">Fucosyltransferase</fullName>
        <ecNumber evidence="12">2.4.1.-</ecNumber>
    </recommendedName>
</protein>
<dbReference type="EMBL" id="JABSTR010000002">
    <property type="protein sequence ID" value="KAH9364459.1"/>
    <property type="molecule type" value="Genomic_DNA"/>
</dbReference>
<dbReference type="FunFam" id="3.40.50.11660:FF:000002">
    <property type="entry name" value="Alpha-(1,3)-fucosyltransferase"/>
    <property type="match status" value="1"/>
</dbReference>
<gene>
    <name evidence="15" type="ORF">HPB48_000208</name>
</gene>
<evidence type="ECO:0000256" key="10">
    <source>
        <dbReference type="ARBA" id="ARBA00023136"/>
    </source>
</evidence>
<name>A0A9J6FNL0_HAELO</name>
<dbReference type="Pfam" id="PF00852">
    <property type="entry name" value="Glyco_transf_10"/>
    <property type="match status" value="1"/>
</dbReference>
<keyword evidence="4 12" id="KW-0328">Glycosyltransferase</keyword>
<evidence type="ECO:0000256" key="6">
    <source>
        <dbReference type="ARBA" id="ARBA00022692"/>
    </source>
</evidence>
<dbReference type="InterPro" id="IPR001503">
    <property type="entry name" value="Glyco_trans_10"/>
</dbReference>
<keyword evidence="6 12" id="KW-0812">Transmembrane</keyword>
<dbReference type="OrthoDB" id="427096at2759"/>
<dbReference type="InterPro" id="IPR038577">
    <property type="entry name" value="GT10-like_C_sf"/>
</dbReference>
<comment type="caution">
    <text evidence="15">The sequence shown here is derived from an EMBL/GenBank/DDBJ whole genome shotgun (WGS) entry which is preliminary data.</text>
</comment>
<keyword evidence="9 12" id="KW-0333">Golgi apparatus</keyword>
<dbReference type="VEuPathDB" id="VectorBase:HLOH_053118"/>
<keyword evidence="16" id="KW-1185">Reference proteome</keyword>
<dbReference type="GO" id="GO:0032580">
    <property type="term" value="C:Golgi cisterna membrane"/>
    <property type="evidence" value="ECO:0007669"/>
    <property type="project" value="UniProtKB-SubCell"/>
</dbReference>
<dbReference type="GO" id="GO:0008417">
    <property type="term" value="F:fucosyltransferase activity"/>
    <property type="evidence" value="ECO:0007669"/>
    <property type="project" value="InterPro"/>
</dbReference>
<evidence type="ECO:0000313" key="16">
    <source>
        <dbReference type="Proteomes" id="UP000821853"/>
    </source>
</evidence>
<comment type="subcellular location">
    <subcellularLocation>
        <location evidence="1 12">Golgi apparatus</location>
        <location evidence="1 12">Golgi stack membrane</location>
        <topology evidence="1 12">Single-pass type II membrane protein</topology>
    </subcellularLocation>
</comment>
<proteinExistence type="inferred from homology"/>
<feature type="region of interest" description="Disordered" evidence="13">
    <location>
        <begin position="163"/>
        <end position="184"/>
    </location>
</feature>
<evidence type="ECO:0000256" key="2">
    <source>
        <dbReference type="ARBA" id="ARBA00004922"/>
    </source>
</evidence>
<dbReference type="PANTHER" id="PTHR48438:SF1">
    <property type="entry name" value="ALPHA-(1,3)-FUCOSYLTRANSFERASE C-RELATED"/>
    <property type="match status" value="1"/>
</dbReference>
<dbReference type="Proteomes" id="UP000821853">
    <property type="component" value="Chromosome 10"/>
</dbReference>
<keyword evidence="8" id="KW-1133">Transmembrane helix</keyword>
<evidence type="ECO:0000256" key="4">
    <source>
        <dbReference type="ARBA" id="ARBA00022676"/>
    </source>
</evidence>
<evidence type="ECO:0000313" key="15">
    <source>
        <dbReference type="EMBL" id="KAH9364459.1"/>
    </source>
</evidence>
<accession>A0A9J6FNL0</accession>
<comment type="pathway">
    <text evidence="2">Protein modification; protein glycosylation.</text>
</comment>
<evidence type="ECO:0000256" key="8">
    <source>
        <dbReference type="ARBA" id="ARBA00022989"/>
    </source>
</evidence>
<keyword evidence="7" id="KW-0735">Signal-anchor</keyword>
<evidence type="ECO:0000256" key="7">
    <source>
        <dbReference type="ARBA" id="ARBA00022968"/>
    </source>
</evidence>
<dbReference type="Gene3D" id="3.40.50.11660">
    <property type="entry name" value="Glycosyl transferase family 10, C-terminal domain"/>
    <property type="match status" value="1"/>
</dbReference>
<keyword evidence="5 12" id="KW-0808">Transferase</keyword>
<dbReference type="InterPro" id="IPR055270">
    <property type="entry name" value="Glyco_tran_10_C"/>
</dbReference>
<evidence type="ECO:0000256" key="5">
    <source>
        <dbReference type="ARBA" id="ARBA00022679"/>
    </source>
</evidence>